<organism evidence="2">
    <name type="scientific">Angiostrongylus costaricensis</name>
    <name type="common">Nematode worm</name>
    <dbReference type="NCBI Taxonomy" id="334426"/>
    <lineage>
        <taxon>Eukaryota</taxon>
        <taxon>Metazoa</taxon>
        <taxon>Ecdysozoa</taxon>
        <taxon>Nematoda</taxon>
        <taxon>Chromadorea</taxon>
        <taxon>Rhabditida</taxon>
        <taxon>Rhabditina</taxon>
        <taxon>Rhabditomorpha</taxon>
        <taxon>Strongyloidea</taxon>
        <taxon>Metastrongylidae</taxon>
        <taxon>Angiostrongylus</taxon>
    </lineage>
</organism>
<feature type="domain" description="BPTI/Kunitz inhibitor" evidence="1">
    <location>
        <begin position="497"/>
        <end position="533"/>
    </location>
</feature>
<feature type="domain" description="BPTI/Kunitz inhibitor" evidence="1">
    <location>
        <begin position="581"/>
        <end position="631"/>
    </location>
</feature>
<protein>
    <submittedName>
        <fullName evidence="2">Kunitz/Bovine pancreatic trypsin inhibitor domain protein</fullName>
    </submittedName>
</protein>
<dbReference type="PANTHER" id="PTHR46339">
    <property type="entry name" value="PROTEIN CBG15282-RELATED"/>
    <property type="match status" value="1"/>
</dbReference>
<feature type="domain" description="BPTI/Kunitz inhibitor" evidence="1">
    <location>
        <begin position="697"/>
        <end position="749"/>
    </location>
</feature>
<reference evidence="2" key="1">
    <citation type="submission" date="2016-04" db="UniProtKB">
        <authorList>
            <consortium name="WormBaseParasite"/>
        </authorList>
    </citation>
    <scope>IDENTIFICATION</scope>
</reference>
<dbReference type="CDD" id="cd00109">
    <property type="entry name" value="Kunitz-type"/>
    <property type="match status" value="2"/>
</dbReference>
<dbReference type="PRINTS" id="PR00759">
    <property type="entry name" value="BASICPTASE"/>
</dbReference>
<dbReference type="GO" id="GO:0004867">
    <property type="term" value="F:serine-type endopeptidase inhibitor activity"/>
    <property type="evidence" value="ECO:0007669"/>
    <property type="project" value="InterPro"/>
</dbReference>
<dbReference type="OMA" id="FYNNQAK"/>
<dbReference type="Gene3D" id="4.10.410.10">
    <property type="entry name" value="Pancreatic trypsin inhibitor Kunitz domain"/>
    <property type="match status" value="4"/>
</dbReference>
<dbReference type="InterPro" id="IPR036880">
    <property type="entry name" value="Kunitz_BPTI_sf"/>
</dbReference>
<dbReference type="InterPro" id="IPR020901">
    <property type="entry name" value="Prtase_inh_Kunz-CS"/>
</dbReference>
<dbReference type="Pfam" id="PF14625">
    <property type="entry name" value="Lustrin_cystein"/>
    <property type="match status" value="3"/>
</dbReference>
<proteinExistence type="predicted"/>
<dbReference type="InterPro" id="IPR028150">
    <property type="entry name" value="Lustrin_cystein"/>
</dbReference>
<dbReference type="AlphaFoldDB" id="A0A158PKP8"/>
<dbReference type="CDD" id="cd22593">
    <property type="entry name" value="Kunitz_conkunitzin"/>
    <property type="match status" value="2"/>
</dbReference>
<dbReference type="PROSITE" id="PS50279">
    <property type="entry name" value="BPTI_KUNITZ_2"/>
    <property type="match status" value="4"/>
</dbReference>
<evidence type="ECO:0000259" key="1">
    <source>
        <dbReference type="PROSITE" id="PS50279"/>
    </source>
</evidence>
<dbReference type="InterPro" id="IPR002223">
    <property type="entry name" value="Kunitz_BPTI"/>
</dbReference>
<dbReference type="InterPro" id="IPR053014">
    <property type="entry name" value="Cuticle_assoc_divergent"/>
</dbReference>
<dbReference type="InterPro" id="IPR006150">
    <property type="entry name" value="Cys_repeat_1"/>
</dbReference>
<dbReference type="PANTHER" id="PTHR46339:SF5">
    <property type="entry name" value="BPTI_KUNITZ INHIBITOR DOMAIN-CONTAINING PROTEIN"/>
    <property type="match status" value="1"/>
</dbReference>
<accession>A0A158PKP8</accession>
<dbReference type="SMART" id="SM00131">
    <property type="entry name" value="KU"/>
    <property type="match status" value="4"/>
</dbReference>
<dbReference type="PROSITE" id="PS00280">
    <property type="entry name" value="BPTI_KUNITZ_1"/>
    <property type="match status" value="2"/>
</dbReference>
<dbReference type="WBParaSite" id="ACOC_0001037801-mRNA-1">
    <property type="protein sequence ID" value="ACOC_0001037801-mRNA-1"/>
    <property type="gene ID" value="ACOC_0001037801"/>
</dbReference>
<dbReference type="SMART" id="SM00289">
    <property type="entry name" value="WR1"/>
    <property type="match status" value="4"/>
</dbReference>
<sequence>MNYHWKAFIYCLWSDLHKILILILGTVTVFSAASPRNRWCSEEDRCDSCTIRQALGTKCAKDDDDKIPFLFCNPRTKRIDVDTSSYLMCSDGIYRQKLCSNESLTHFSSSTLNCVDPASLNFHIQGTSGNAQDESVMFARSIQTVSAVCTASSGVADASRHTLPSMRTAMNVGLNQLPPIFKTTINFFVTGISPSESGCFYDVQCSVVWPGAYCKSGQCQCPSEDMMPIKTKDGTFCLWVSTDEPSCPLPSLPPPDSAAAAVVLPAPLKGNTMGIAKCNPYASSLPINDEMLLADAHEHKCAVRGTVDNPIPRDVSDLYDCIDNSGFWRTQGQDTSAHPIGVCCMNRAFTCQQPKRGEADELGAVPRWWFNSVVGSCQQFLFDPSSTDVSPNNFETLHHCESFCRDTCLRGNPAYVSMRTNVGQVPQDGCSMGQPCSEPFNCVDVGSQSLCCPSRKVICSESGGRAKDPNRSVPYDAGMSIAQLAYDEANHEVGVSTRYYYNPIDGQCHTFTYNGFLGNFNNFYTQTDCQMFCSRLQCTHGNPLTIGHSIPQRCDRDGDCPSTHRCSLEYGVCCPSPQTLCTEPLRVGDCKQSIRQFWYNAETRSCESFFYTGCQGNNNRFDSLNECQSYCANISVEHVSRILAEPRCPQGRAYADHTGKFQHCGDGHGMPANCPANYECHFDGFIRGCCPSKVFTCSLQLSKGIACGSGSSYRYYYNNKLKECQPFLFYGCDGNSNNFPSVEKCQSYCEVAVCPHGGSPLRGGSTMRSCSTADPCPSGYECNRLDSNGAINKRCCPTKSQVFSLLFSFLHHRLIMK</sequence>
<name>A0A158PKP8_ANGCS</name>
<evidence type="ECO:0000313" key="2">
    <source>
        <dbReference type="WBParaSite" id="ACOC_0001037801-mRNA-1"/>
    </source>
</evidence>
<feature type="domain" description="BPTI/Kunitz inhibitor" evidence="1">
    <location>
        <begin position="351"/>
        <end position="404"/>
    </location>
</feature>
<dbReference type="SUPFAM" id="SSF57362">
    <property type="entry name" value="BPTI-like"/>
    <property type="match status" value="4"/>
</dbReference>
<dbReference type="Pfam" id="PF00014">
    <property type="entry name" value="Kunitz_BPTI"/>
    <property type="match status" value="4"/>
</dbReference>